<accession>A0A0C9YTN9</accession>
<dbReference type="SUPFAM" id="SSF46689">
    <property type="entry name" value="Homeodomain-like"/>
    <property type="match status" value="1"/>
</dbReference>
<dbReference type="InterPro" id="IPR009057">
    <property type="entry name" value="Homeodomain-like_sf"/>
</dbReference>
<dbReference type="OrthoDB" id="2994945at2759"/>
<dbReference type="HOGENOM" id="CLU_056788_9_3_1"/>
<organism evidence="1 2">
    <name type="scientific">Pisolithus microcarpus 441</name>
    <dbReference type="NCBI Taxonomy" id="765257"/>
    <lineage>
        <taxon>Eukaryota</taxon>
        <taxon>Fungi</taxon>
        <taxon>Dikarya</taxon>
        <taxon>Basidiomycota</taxon>
        <taxon>Agaricomycotina</taxon>
        <taxon>Agaricomycetes</taxon>
        <taxon>Agaricomycetidae</taxon>
        <taxon>Boletales</taxon>
        <taxon>Sclerodermatineae</taxon>
        <taxon>Pisolithaceae</taxon>
        <taxon>Pisolithus</taxon>
    </lineage>
</organism>
<proteinExistence type="predicted"/>
<reference evidence="1 2" key="1">
    <citation type="submission" date="2014-04" db="EMBL/GenBank/DDBJ databases">
        <authorList>
            <consortium name="DOE Joint Genome Institute"/>
            <person name="Kuo A."/>
            <person name="Kohler A."/>
            <person name="Costa M.D."/>
            <person name="Nagy L.G."/>
            <person name="Floudas D."/>
            <person name="Copeland A."/>
            <person name="Barry K.W."/>
            <person name="Cichocki N."/>
            <person name="Veneault-Fourrey C."/>
            <person name="LaButti K."/>
            <person name="Lindquist E.A."/>
            <person name="Lipzen A."/>
            <person name="Lundell T."/>
            <person name="Morin E."/>
            <person name="Murat C."/>
            <person name="Sun H."/>
            <person name="Tunlid A."/>
            <person name="Henrissat B."/>
            <person name="Grigoriev I.V."/>
            <person name="Hibbett D.S."/>
            <person name="Martin F."/>
            <person name="Nordberg H.P."/>
            <person name="Cantor M.N."/>
            <person name="Hua S.X."/>
        </authorList>
    </citation>
    <scope>NUCLEOTIDE SEQUENCE [LARGE SCALE GENOMIC DNA]</scope>
    <source>
        <strain evidence="1 2">441</strain>
    </source>
</reference>
<name>A0A0C9YTN9_9AGAM</name>
<dbReference type="EMBL" id="KN834261">
    <property type="protein sequence ID" value="KIK11263.1"/>
    <property type="molecule type" value="Genomic_DNA"/>
</dbReference>
<dbReference type="Proteomes" id="UP000054018">
    <property type="component" value="Unassembled WGS sequence"/>
</dbReference>
<reference evidence="2" key="2">
    <citation type="submission" date="2015-01" db="EMBL/GenBank/DDBJ databases">
        <title>Evolutionary Origins and Diversification of the Mycorrhizal Mutualists.</title>
        <authorList>
            <consortium name="DOE Joint Genome Institute"/>
            <consortium name="Mycorrhizal Genomics Consortium"/>
            <person name="Kohler A."/>
            <person name="Kuo A."/>
            <person name="Nagy L.G."/>
            <person name="Floudas D."/>
            <person name="Copeland A."/>
            <person name="Barry K.W."/>
            <person name="Cichocki N."/>
            <person name="Veneault-Fourrey C."/>
            <person name="LaButti K."/>
            <person name="Lindquist E.A."/>
            <person name="Lipzen A."/>
            <person name="Lundell T."/>
            <person name="Morin E."/>
            <person name="Murat C."/>
            <person name="Riley R."/>
            <person name="Ohm R."/>
            <person name="Sun H."/>
            <person name="Tunlid A."/>
            <person name="Henrissat B."/>
            <person name="Grigoriev I.V."/>
            <person name="Hibbett D.S."/>
            <person name="Martin F."/>
        </authorList>
    </citation>
    <scope>NUCLEOTIDE SEQUENCE [LARGE SCALE GENOMIC DNA]</scope>
    <source>
        <strain evidence="2">441</strain>
    </source>
</reference>
<sequence length="126" mass="14498">MGNRQISPDLKLAAVHLHEQGVLSTQEIIDYFSFSRHTFWCIRKLYHETGDVVKPHSGYTGQPQLLNLTDIQYLITLVNHQPNWFLDKLASLLQQNHFISVHFSTIHWELICAGVSLKKLCKVASE</sequence>
<keyword evidence="2" id="KW-1185">Reference proteome</keyword>
<evidence type="ECO:0000313" key="1">
    <source>
        <dbReference type="EMBL" id="KIK11263.1"/>
    </source>
</evidence>
<gene>
    <name evidence="1" type="ORF">PISMIDRAFT_31295</name>
</gene>
<dbReference type="STRING" id="765257.A0A0C9YTN9"/>
<evidence type="ECO:0008006" key="3">
    <source>
        <dbReference type="Google" id="ProtNLM"/>
    </source>
</evidence>
<dbReference type="AlphaFoldDB" id="A0A0C9YTN9"/>
<evidence type="ECO:0000313" key="2">
    <source>
        <dbReference type="Proteomes" id="UP000054018"/>
    </source>
</evidence>
<protein>
    <recommendedName>
        <fullName evidence="3">Helix-turn-helix domain-containing protein</fullName>
    </recommendedName>
</protein>